<dbReference type="InterPro" id="IPR025877">
    <property type="entry name" value="MobA-like_NTP_Trfase"/>
</dbReference>
<dbReference type="CDD" id="cd08182">
    <property type="entry name" value="HEPD"/>
    <property type="match status" value="1"/>
</dbReference>
<reference evidence="6 7" key="1">
    <citation type="submission" date="2016-10" db="EMBL/GenBank/DDBJ databases">
        <authorList>
            <person name="de Groot N.N."/>
        </authorList>
    </citation>
    <scope>NUCLEOTIDE SEQUENCE [LARGE SCALE GENOMIC DNA]</scope>
    <source>
        <strain evidence="6 7">AR40</strain>
    </source>
</reference>
<dbReference type="GO" id="GO:0004022">
    <property type="term" value="F:alcohol dehydrogenase (NAD+) activity"/>
    <property type="evidence" value="ECO:0007669"/>
    <property type="project" value="TreeGrafter"/>
</dbReference>
<feature type="domain" description="MobA-like NTP transferase" evidence="4">
    <location>
        <begin position="13"/>
        <end position="133"/>
    </location>
</feature>
<dbReference type="InterPro" id="IPR056798">
    <property type="entry name" value="ADH_Fe_C"/>
</dbReference>
<dbReference type="GO" id="GO:0016779">
    <property type="term" value="F:nucleotidyltransferase activity"/>
    <property type="evidence" value="ECO:0007669"/>
    <property type="project" value="UniProtKB-ARBA"/>
</dbReference>
<name>A0A1H9TVA3_BUTFI</name>
<dbReference type="AlphaFoldDB" id="A0A1H9TVA3"/>
<dbReference type="GO" id="GO:0046872">
    <property type="term" value="F:metal ion binding"/>
    <property type="evidence" value="ECO:0007669"/>
    <property type="project" value="InterPro"/>
</dbReference>
<keyword evidence="2" id="KW-0175">Coiled coil</keyword>
<accession>A0A1H9TVA3</accession>
<feature type="domain" description="Fe-containing alcohol dehydrogenase-like C-terminal" evidence="5">
    <location>
        <begin position="432"/>
        <end position="628"/>
    </location>
</feature>
<dbReference type="InterPro" id="IPR029044">
    <property type="entry name" value="Nucleotide-diphossugar_trans"/>
</dbReference>
<feature type="domain" description="Alcohol dehydrogenase iron-type/glycerol dehydrogenase GldA" evidence="3">
    <location>
        <begin position="257"/>
        <end position="419"/>
    </location>
</feature>
<gene>
    <name evidence="6" type="ORF">SAMN04487884_11631</name>
</gene>
<dbReference type="Gene3D" id="1.20.1090.10">
    <property type="entry name" value="Dehydroquinate synthase-like - alpha domain"/>
    <property type="match status" value="1"/>
</dbReference>
<dbReference type="SUPFAM" id="SSF56796">
    <property type="entry name" value="Dehydroquinate synthase-like"/>
    <property type="match status" value="1"/>
</dbReference>
<dbReference type="PANTHER" id="PTHR11496:SF103">
    <property type="entry name" value="DEHYDROGENASE, PUTATIVE-RELATED"/>
    <property type="match status" value="1"/>
</dbReference>
<dbReference type="GO" id="GO:0017000">
    <property type="term" value="P:antibiotic biosynthetic process"/>
    <property type="evidence" value="ECO:0007669"/>
    <property type="project" value="InterPro"/>
</dbReference>
<evidence type="ECO:0000259" key="3">
    <source>
        <dbReference type="Pfam" id="PF00465"/>
    </source>
</evidence>
<dbReference type="InterPro" id="IPR001670">
    <property type="entry name" value="ADH_Fe/GldA"/>
</dbReference>
<evidence type="ECO:0000256" key="1">
    <source>
        <dbReference type="ARBA" id="ARBA00023002"/>
    </source>
</evidence>
<dbReference type="Pfam" id="PF00465">
    <property type="entry name" value="Fe-ADH"/>
    <property type="match status" value="1"/>
</dbReference>
<dbReference type="Pfam" id="PF12804">
    <property type="entry name" value="NTP_transf_3"/>
    <property type="match status" value="1"/>
</dbReference>
<dbReference type="SUPFAM" id="SSF53448">
    <property type="entry name" value="Nucleotide-diphospho-sugar transferases"/>
    <property type="match status" value="1"/>
</dbReference>
<dbReference type="Gene3D" id="3.40.50.1970">
    <property type="match status" value="1"/>
</dbReference>
<dbReference type="InterPro" id="IPR035873">
    <property type="entry name" value="PhpC"/>
</dbReference>
<dbReference type="EMBL" id="FOGJ01000016">
    <property type="protein sequence ID" value="SES00972.1"/>
    <property type="molecule type" value="Genomic_DNA"/>
</dbReference>
<evidence type="ECO:0000259" key="5">
    <source>
        <dbReference type="Pfam" id="PF25137"/>
    </source>
</evidence>
<organism evidence="6 7">
    <name type="scientific">Butyrivibrio fibrisolvens</name>
    <dbReference type="NCBI Taxonomy" id="831"/>
    <lineage>
        <taxon>Bacteria</taxon>
        <taxon>Bacillati</taxon>
        <taxon>Bacillota</taxon>
        <taxon>Clostridia</taxon>
        <taxon>Lachnospirales</taxon>
        <taxon>Lachnospiraceae</taxon>
        <taxon>Butyrivibrio</taxon>
    </lineage>
</organism>
<evidence type="ECO:0000259" key="4">
    <source>
        <dbReference type="Pfam" id="PF12804"/>
    </source>
</evidence>
<dbReference type="InterPro" id="IPR039697">
    <property type="entry name" value="Alcohol_dehydrogenase_Fe"/>
</dbReference>
<keyword evidence="1" id="KW-0560">Oxidoreductase</keyword>
<evidence type="ECO:0000313" key="6">
    <source>
        <dbReference type="EMBL" id="SES00972.1"/>
    </source>
</evidence>
<dbReference type="PANTHER" id="PTHR11496">
    <property type="entry name" value="ALCOHOL DEHYDROGENASE"/>
    <property type="match status" value="1"/>
</dbReference>
<sequence length="631" mass="71368">MNYDEDREIKMKALLLNSGMGTRMGALTVDQPKCMTEVYGGKTIIERQLIQLLNAGVKEVVITVGAHEEVLKDYVTGLNLPISICFICNEIYSETNYIYSIYCAREKLHDDIVMMHGDLVFDKAVLEKMLSYSKSCMTVSSTEPLPEKDFKAVIENDRISKIGIEFFEQAVAAQPLYKLNRDDWEIWLESIADFCESGEQSKRKCYAENAFNDVSDRCHIYPLDIKDMLCKEIDTPNDLSVVTKLVKKLDQENDSQDIFFIEQRYDDLDKYMCDNSVKRLMFVCGTAVMYHPLYQYICEMESRLGIKVIRFSDFSPNPNYESVCKAVDLFKDEKCDSVLALGGGSTMDVAKCIKLFATMDRCKCYLDQNVEENNILLLAIPTTAGTGSEVTRYAVIYHNGKKQSVVHDSCIPKAVFYDPSFLKTVSPYNRKATLLDAFCHSIESYWSVKSTNKSKAYAREAIGIILDNIEPYIANENSGNIAMQKASQLAGRAINITQTTAGHALCYMLTSKFGLAHGHAAALCVAWLWPNMIEHVNDCVDKRGEEYLVATLEELAVFMGENSAMAGAEKFRNLLKMLKLEKIDLTRKIEATDKKNIIEELLDGVNSERLVNYPVKLTRATMKKLYNDILG</sequence>
<evidence type="ECO:0000313" key="7">
    <source>
        <dbReference type="Proteomes" id="UP000182584"/>
    </source>
</evidence>
<dbReference type="CDD" id="cd02523">
    <property type="entry name" value="PC_cytidylyltransferase"/>
    <property type="match status" value="1"/>
</dbReference>
<dbReference type="Proteomes" id="UP000182584">
    <property type="component" value="Unassembled WGS sequence"/>
</dbReference>
<feature type="coiled-coil region" evidence="2">
    <location>
        <begin position="568"/>
        <end position="595"/>
    </location>
</feature>
<protein>
    <submittedName>
        <fullName evidence="6">Alcohol dehydrogenase, class IV</fullName>
    </submittedName>
</protein>
<dbReference type="Gene3D" id="3.90.550.10">
    <property type="entry name" value="Spore Coat Polysaccharide Biosynthesis Protein SpsA, Chain A"/>
    <property type="match status" value="1"/>
</dbReference>
<evidence type="ECO:0000256" key="2">
    <source>
        <dbReference type="SAM" id="Coils"/>
    </source>
</evidence>
<dbReference type="FunFam" id="3.40.50.1970:FF:000003">
    <property type="entry name" value="Alcohol dehydrogenase, iron-containing"/>
    <property type="match status" value="1"/>
</dbReference>
<dbReference type="Pfam" id="PF25137">
    <property type="entry name" value="ADH_Fe_C"/>
    <property type="match status" value="1"/>
</dbReference>
<proteinExistence type="predicted"/>